<dbReference type="PANTHER" id="PTHR30055:SF234">
    <property type="entry name" value="HTH-TYPE TRANSCRIPTIONAL REGULATOR BETI"/>
    <property type="match status" value="1"/>
</dbReference>
<keyword evidence="1" id="KW-0805">Transcription regulation</keyword>
<dbReference type="InterPro" id="IPR050109">
    <property type="entry name" value="HTH-type_TetR-like_transc_reg"/>
</dbReference>
<dbReference type="AlphaFoldDB" id="A0A345STF2"/>
<accession>A0A345STF2</accession>
<evidence type="ECO:0000256" key="4">
    <source>
        <dbReference type="PROSITE-ProRule" id="PRU00335"/>
    </source>
</evidence>
<evidence type="ECO:0000256" key="2">
    <source>
        <dbReference type="ARBA" id="ARBA00023125"/>
    </source>
</evidence>
<dbReference type="PROSITE" id="PS50977">
    <property type="entry name" value="HTH_TETR_2"/>
    <property type="match status" value="1"/>
</dbReference>
<dbReference type="GO" id="GO:0003700">
    <property type="term" value="F:DNA-binding transcription factor activity"/>
    <property type="evidence" value="ECO:0007669"/>
    <property type="project" value="TreeGrafter"/>
</dbReference>
<dbReference type="InterPro" id="IPR001647">
    <property type="entry name" value="HTH_TetR"/>
</dbReference>
<name>A0A345STF2_9ACTN</name>
<evidence type="ECO:0000259" key="5">
    <source>
        <dbReference type="PROSITE" id="PS50977"/>
    </source>
</evidence>
<dbReference type="PRINTS" id="PR00455">
    <property type="entry name" value="HTHTETR"/>
</dbReference>
<dbReference type="EMBL" id="CP031264">
    <property type="protein sequence ID" value="AXI77007.1"/>
    <property type="molecule type" value="Genomic_DNA"/>
</dbReference>
<feature type="domain" description="HTH tetR-type" evidence="5">
    <location>
        <begin position="12"/>
        <end position="71"/>
    </location>
</feature>
<dbReference type="InterPro" id="IPR036271">
    <property type="entry name" value="Tet_transcr_reg_TetR-rel_C_sf"/>
</dbReference>
<gene>
    <name evidence="6" type="ORF">C7M71_005640</name>
</gene>
<dbReference type="OrthoDB" id="3192968at2"/>
<dbReference type="KEGG" id="stri:C7M71_005640"/>
<dbReference type="InterPro" id="IPR049445">
    <property type="entry name" value="TetR_SbtR-like_C"/>
</dbReference>
<dbReference type="Proteomes" id="UP000249340">
    <property type="component" value="Chromosome"/>
</dbReference>
<protein>
    <submittedName>
        <fullName evidence="6">TetR family transcriptional regulator</fullName>
    </submittedName>
</protein>
<feature type="DNA-binding region" description="H-T-H motif" evidence="4">
    <location>
        <begin position="34"/>
        <end position="53"/>
    </location>
</feature>
<evidence type="ECO:0000256" key="3">
    <source>
        <dbReference type="ARBA" id="ARBA00023163"/>
    </source>
</evidence>
<dbReference type="Pfam" id="PF21597">
    <property type="entry name" value="TetR_C_43"/>
    <property type="match status" value="1"/>
</dbReference>
<evidence type="ECO:0000313" key="6">
    <source>
        <dbReference type="EMBL" id="AXI77007.1"/>
    </source>
</evidence>
<proteinExistence type="predicted"/>
<evidence type="ECO:0000313" key="7">
    <source>
        <dbReference type="Proteomes" id="UP000249340"/>
    </source>
</evidence>
<evidence type="ECO:0000256" key="1">
    <source>
        <dbReference type="ARBA" id="ARBA00023015"/>
    </source>
</evidence>
<dbReference type="Pfam" id="PF00440">
    <property type="entry name" value="TetR_N"/>
    <property type="match status" value="1"/>
</dbReference>
<keyword evidence="7" id="KW-1185">Reference proteome</keyword>
<sequence>MPQPRQLRADAVRNRQKIMTAAREQVTAHGPDVAMEAIAAAAGVAVGTLYRHFPTKADLVGAVVRVHGELMIEDVEATAARVADSGRAMAELRGLAARIVDGMARDRAVKAAAYAMGATDYGDLEERAFAAAARIIDVAKAEGGLRPDVTTDDFALLLATAPTDRPAEVRARWLEVFLGGLAAPGRAAD</sequence>
<dbReference type="RefSeq" id="WP_111491891.1">
    <property type="nucleotide sequence ID" value="NZ_CP031264.1"/>
</dbReference>
<dbReference type="SUPFAM" id="SSF48498">
    <property type="entry name" value="Tetracyclin repressor-like, C-terminal domain"/>
    <property type="match status" value="1"/>
</dbReference>
<dbReference type="InterPro" id="IPR009057">
    <property type="entry name" value="Homeodomain-like_sf"/>
</dbReference>
<reference evidence="7" key="1">
    <citation type="submission" date="2018-07" db="EMBL/GenBank/DDBJ databases">
        <title>Streptacidiphilus bronchialis DSM 106435 chromosome.</title>
        <authorList>
            <person name="Batra D."/>
            <person name="Gulvik C.A."/>
        </authorList>
    </citation>
    <scope>NUCLEOTIDE SEQUENCE [LARGE SCALE GENOMIC DNA]</scope>
    <source>
        <strain evidence="7">DSM 106435</strain>
    </source>
</reference>
<organism evidence="6 7">
    <name type="scientific">Peterkaempfera bronchialis</name>
    <dbReference type="NCBI Taxonomy" id="2126346"/>
    <lineage>
        <taxon>Bacteria</taxon>
        <taxon>Bacillati</taxon>
        <taxon>Actinomycetota</taxon>
        <taxon>Actinomycetes</taxon>
        <taxon>Kitasatosporales</taxon>
        <taxon>Streptomycetaceae</taxon>
        <taxon>Peterkaempfera</taxon>
    </lineage>
</organism>
<dbReference type="PANTHER" id="PTHR30055">
    <property type="entry name" value="HTH-TYPE TRANSCRIPTIONAL REGULATOR RUTR"/>
    <property type="match status" value="1"/>
</dbReference>
<dbReference type="SUPFAM" id="SSF46689">
    <property type="entry name" value="Homeodomain-like"/>
    <property type="match status" value="1"/>
</dbReference>
<keyword evidence="2 4" id="KW-0238">DNA-binding</keyword>
<dbReference type="Gene3D" id="1.10.357.10">
    <property type="entry name" value="Tetracycline Repressor, domain 2"/>
    <property type="match status" value="1"/>
</dbReference>
<keyword evidence="3" id="KW-0804">Transcription</keyword>
<dbReference type="GO" id="GO:0000976">
    <property type="term" value="F:transcription cis-regulatory region binding"/>
    <property type="evidence" value="ECO:0007669"/>
    <property type="project" value="TreeGrafter"/>
</dbReference>